<proteinExistence type="predicted"/>
<dbReference type="AlphaFoldDB" id="A0A9Q3CYY0"/>
<keyword evidence="3" id="KW-1185">Reference proteome</keyword>
<dbReference type="OrthoDB" id="2506124at2759"/>
<organism evidence="2 3">
    <name type="scientific">Austropuccinia psidii MF-1</name>
    <dbReference type="NCBI Taxonomy" id="1389203"/>
    <lineage>
        <taxon>Eukaryota</taxon>
        <taxon>Fungi</taxon>
        <taxon>Dikarya</taxon>
        <taxon>Basidiomycota</taxon>
        <taxon>Pucciniomycotina</taxon>
        <taxon>Pucciniomycetes</taxon>
        <taxon>Pucciniales</taxon>
        <taxon>Sphaerophragmiaceae</taxon>
        <taxon>Austropuccinia</taxon>
    </lineage>
</organism>
<feature type="transmembrane region" description="Helical" evidence="1">
    <location>
        <begin position="98"/>
        <end position="120"/>
    </location>
</feature>
<evidence type="ECO:0000313" key="3">
    <source>
        <dbReference type="Proteomes" id="UP000765509"/>
    </source>
</evidence>
<keyword evidence="1" id="KW-0472">Membrane</keyword>
<comment type="caution">
    <text evidence="2">The sequence shown here is derived from an EMBL/GenBank/DDBJ whole genome shotgun (WGS) entry which is preliminary data.</text>
</comment>
<gene>
    <name evidence="2" type="ORF">O181_031083</name>
</gene>
<reference evidence="2" key="1">
    <citation type="submission" date="2021-03" db="EMBL/GenBank/DDBJ databases">
        <title>Draft genome sequence of rust myrtle Austropuccinia psidii MF-1, a brazilian biotype.</title>
        <authorList>
            <person name="Quecine M.C."/>
            <person name="Pachon D.M.R."/>
            <person name="Bonatelli M.L."/>
            <person name="Correr F.H."/>
            <person name="Franceschini L.M."/>
            <person name="Leite T.F."/>
            <person name="Margarido G.R.A."/>
            <person name="Almeida C.A."/>
            <person name="Ferrarezi J.A."/>
            <person name="Labate C.A."/>
        </authorList>
    </citation>
    <scope>NUCLEOTIDE SEQUENCE</scope>
    <source>
        <strain evidence="2">MF-1</strain>
    </source>
</reference>
<accession>A0A9Q3CYY0</accession>
<dbReference type="EMBL" id="AVOT02011051">
    <property type="protein sequence ID" value="MBW0491368.1"/>
    <property type="molecule type" value="Genomic_DNA"/>
</dbReference>
<evidence type="ECO:0000256" key="1">
    <source>
        <dbReference type="SAM" id="Phobius"/>
    </source>
</evidence>
<feature type="transmembrane region" description="Helical" evidence="1">
    <location>
        <begin position="69"/>
        <end position="86"/>
    </location>
</feature>
<evidence type="ECO:0000313" key="2">
    <source>
        <dbReference type="EMBL" id="MBW0491368.1"/>
    </source>
</evidence>
<name>A0A9Q3CYY0_9BASI</name>
<protein>
    <submittedName>
        <fullName evidence="2">Uncharacterized protein</fullName>
    </submittedName>
</protein>
<keyword evidence="1" id="KW-0812">Transmembrane</keyword>
<sequence>MEGDSGDGEDEGDYDDIWVDEGEKVSLFTREFQKLFWDKMKWIVLPEELGDLPKDLGSPKHGKVKAMQWHTLWVYAIPLVILEMFVKDVMNIKEDSNRFAVLQNLSLLVQCTIFLTSMPLRLGTGRKFTKSYQKYQQSLKELFRNFKVQHNHHYALHVKEQTQFFGPLSGVAEYWGERLIGILQNFNTNEWFGDMELTMISKIISQQCLKAKAPLEEHLAPHNKETAPRQCTHMHIEGSYYESLLQHICLRRKAPIQSRYLHPYVLSKGPILTGRCVSKQSYSVANGPKLTPMKPHNCVMYHHNNQISYGLITKILQFDHPLGHQPHPKFLCKGPN</sequence>
<dbReference type="Proteomes" id="UP000765509">
    <property type="component" value="Unassembled WGS sequence"/>
</dbReference>
<keyword evidence="1" id="KW-1133">Transmembrane helix</keyword>